<dbReference type="PROSITE" id="PS50002">
    <property type="entry name" value="SH3"/>
    <property type="match status" value="2"/>
</dbReference>
<dbReference type="Gene3D" id="2.30.30.700">
    <property type="entry name" value="SLA1 homology domain 1"/>
    <property type="match status" value="1"/>
</dbReference>
<dbReference type="Pfam" id="PF03983">
    <property type="entry name" value="SHD1"/>
    <property type="match status" value="1"/>
</dbReference>
<dbReference type="OrthoDB" id="26539at2759"/>
<dbReference type="GO" id="GO:0000147">
    <property type="term" value="P:actin cortical patch assembly"/>
    <property type="evidence" value="ECO:0007669"/>
    <property type="project" value="TreeGrafter"/>
</dbReference>
<feature type="compositionally biased region" description="Basic and acidic residues" evidence="8">
    <location>
        <begin position="474"/>
        <end position="493"/>
    </location>
</feature>
<evidence type="ECO:0000256" key="2">
    <source>
        <dbReference type="ARBA" id="ARBA00007948"/>
    </source>
</evidence>
<dbReference type="Pfam" id="PF14604">
    <property type="entry name" value="SH3_9"/>
    <property type="match status" value="1"/>
</dbReference>
<feature type="domain" description="SH3" evidence="9">
    <location>
        <begin position="385"/>
        <end position="447"/>
    </location>
</feature>
<feature type="compositionally biased region" description="Polar residues" evidence="8">
    <location>
        <begin position="845"/>
        <end position="856"/>
    </location>
</feature>
<dbReference type="CDD" id="cd11775">
    <property type="entry name" value="SH3_Sla1p_3"/>
    <property type="match status" value="1"/>
</dbReference>
<dbReference type="AlphaFoldDB" id="A0A8H3IMW4"/>
<dbReference type="GO" id="GO:0008092">
    <property type="term" value="F:cytoskeletal protein binding"/>
    <property type="evidence" value="ECO:0007669"/>
    <property type="project" value="InterPro"/>
</dbReference>
<dbReference type="InterPro" id="IPR036028">
    <property type="entry name" value="SH3-like_dom_sf"/>
</dbReference>
<feature type="compositionally biased region" description="Basic and acidic residues" evidence="8">
    <location>
        <begin position="746"/>
        <end position="757"/>
    </location>
</feature>
<feature type="region of interest" description="Disordered" evidence="8">
    <location>
        <begin position="901"/>
        <end position="925"/>
    </location>
</feature>
<feature type="region of interest" description="Disordered" evidence="8">
    <location>
        <begin position="845"/>
        <end position="875"/>
    </location>
</feature>
<evidence type="ECO:0000256" key="1">
    <source>
        <dbReference type="ARBA" id="ARBA00004236"/>
    </source>
</evidence>
<reference evidence="10" key="1">
    <citation type="submission" date="2021-03" db="EMBL/GenBank/DDBJ databases">
        <authorList>
            <person name="Tagirdzhanova G."/>
        </authorList>
    </citation>
    <scope>NUCLEOTIDE SEQUENCE</scope>
</reference>
<dbReference type="PRINTS" id="PR00452">
    <property type="entry name" value="SH3DOMAIN"/>
</dbReference>
<feature type="compositionally biased region" description="Polar residues" evidence="8">
    <location>
        <begin position="171"/>
        <end position="186"/>
    </location>
</feature>
<dbReference type="PANTHER" id="PTHR15735:SF19">
    <property type="entry name" value="ACTIN CYTOSKELETON-REGULATORY COMPLEX PROTEIN SLA1"/>
    <property type="match status" value="1"/>
</dbReference>
<evidence type="ECO:0000313" key="11">
    <source>
        <dbReference type="Proteomes" id="UP000664169"/>
    </source>
</evidence>
<dbReference type="Gene3D" id="1.10.150.50">
    <property type="entry name" value="Transcription Factor, Ets-1"/>
    <property type="match status" value="1"/>
</dbReference>
<feature type="region of interest" description="Disordered" evidence="8">
    <location>
        <begin position="171"/>
        <end position="202"/>
    </location>
</feature>
<dbReference type="GO" id="GO:0030674">
    <property type="term" value="F:protein-macromolecule adaptor activity"/>
    <property type="evidence" value="ECO:0007669"/>
    <property type="project" value="InterPro"/>
</dbReference>
<keyword evidence="4 7" id="KW-0728">SH3 domain</keyword>
<evidence type="ECO:0000259" key="9">
    <source>
        <dbReference type="PROSITE" id="PS50002"/>
    </source>
</evidence>
<keyword evidence="6" id="KW-0472">Membrane</keyword>
<feature type="region of interest" description="Disordered" evidence="8">
    <location>
        <begin position="1130"/>
        <end position="1156"/>
    </location>
</feature>
<dbReference type="GO" id="GO:0043130">
    <property type="term" value="F:ubiquitin binding"/>
    <property type="evidence" value="ECO:0007669"/>
    <property type="project" value="InterPro"/>
</dbReference>
<feature type="compositionally biased region" description="Basic and acidic residues" evidence="8">
    <location>
        <begin position="600"/>
        <end position="612"/>
    </location>
</feature>
<evidence type="ECO:0000256" key="5">
    <source>
        <dbReference type="ARBA" id="ARBA00022475"/>
    </source>
</evidence>
<evidence type="ECO:0000256" key="4">
    <source>
        <dbReference type="ARBA" id="ARBA00022443"/>
    </source>
</evidence>
<dbReference type="Gene3D" id="2.30.30.40">
    <property type="entry name" value="SH3 Domains"/>
    <property type="match status" value="3"/>
</dbReference>
<evidence type="ECO:0000256" key="3">
    <source>
        <dbReference type="ARBA" id="ARBA00020357"/>
    </source>
</evidence>
<feature type="domain" description="SH3" evidence="9">
    <location>
        <begin position="2"/>
        <end position="69"/>
    </location>
</feature>
<accession>A0A8H3IMW4</accession>
<keyword evidence="11" id="KW-1185">Reference proteome</keyword>
<evidence type="ECO:0000256" key="8">
    <source>
        <dbReference type="SAM" id="MobiDB-lite"/>
    </source>
</evidence>
<dbReference type="GO" id="GO:0005634">
    <property type="term" value="C:nucleus"/>
    <property type="evidence" value="ECO:0007669"/>
    <property type="project" value="TreeGrafter"/>
</dbReference>
<keyword evidence="5" id="KW-1003">Cell membrane</keyword>
<proteinExistence type="inferred from homology"/>
<feature type="compositionally biased region" description="Polar residues" evidence="8">
    <location>
        <begin position="691"/>
        <end position="707"/>
    </location>
</feature>
<dbReference type="GO" id="GO:0042802">
    <property type="term" value="F:identical protein binding"/>
    <property type="evidence" value="ECO:0007669"/>
    <property type="project" value="InterPro"/>
</dbReference>
<name>A0A8H3IMW4_9LECA</name>
<dbReference type="InterPro" id="IPR001452">
    <property type="entry name" value="SH3_domain"/>
</dbReference>
<dbReference type="PANTHER" id="PTHR15735">
    <property type="entry name" value="FCH AND DOUBLE SH3 DOMAINS PROTEIN"/>
    <property type="match status" value="1"/>
</dbReference>
<dbReference type="Pfam" id="PF00018">
    <property type="entry name" value="SH3_1"/>
    <property type="match status" value="2"/>
</dbReference>
<comment type="similarity">
    <text evidence="2">Belongs to the SLA1 family.</text>
</comment>
<comment type="subcellular location">
    <subcellularLocation>
        <location evidence="1">Cell membrane</location>
    </subcellularLocation>
</comment>
<dbReference type="GO" id="GO:0030833">
    <property type="term" value="P:regulation of actin filament polymerization"/>
    <property type="evidence" value="ECO:0007669"/>
    <property type="project" value="TreeGrafter"/>
</dbReference>
<feature type="region of interest" description="Disordered" evidence="8">
    <location>
        <begin position="691"/>
        <end position="819"/>
    </location>
</feature>
<dbReference type="GO" id="GO:0005886">
    <property type="term" value="C:plasma membrane"/>
    <property type="evidence" value="ECO:0007669"/>
    <property type="project" value="UniProtKB-SubCell"/>
</dbReference>
<comment type="caution">
    <text evidence="10">The sequence shown here is derived from an EMBL/GenBank/DDBJ whole genome shotgun (WGS) entry which is preliminary data.</text>
</comment>
<sequence length="1182" mass="128965">MGFSQICVALYDYAPQDEGELELKEGELIYILGKSEEEDWSKAKKKAVDDDDEEPVGLVPNNYVEEAQPLYKAKALYDYTKQTEEEISLTEDAVVSIYDTSDPDWPLVGYNEEFGFAPANYIGDTIEEEPAAIAASALPSRTSLPEPTPEPDEPVIPVVPNPAANLASIISKQGVSRPTKTVQFTPEASEDEGPPPVLPQRSDLEQDNITAARTISQSSSSSPPLVPPSPQQIERRIPVQREPSPDSSVIASPPLNRAIRSPSGSGDFPAPGGFHLYNINEMVSIMGRQKKMPTTLGINLATGTILISPEKERDGPQQEWTAEKLKHYSIEGKHVFMELVQPSRSIDFHAGAKDTATEIVSALGELSGISKAEGLREVIAAGNGQLQKKGHMLYDFTAHEKDEVTVAEGDPVIILDDTSSEEWWKVRRVKNGKEGVVPGNYVEIEHTNLPTTAISPSINVGKSFVEQNRREEERLAKEAMEAQKQEEREKRNSEVGPGLKLPDRGSSLVIKSGNNGASSQKSKRQSRSRSEASRSKPDTSKVRTWTDRSNSFKVEAQFLALKDGKIHLHKLNGIKIAVPVAKMSVEDLEYVEKVTNQSLNDDKPKDATRKSEPQTNGSGARIEKKPEYDWFDFFLRAGVSPYQCERYSFNFNKDSIDESILEDLTPDILRNLGLKEGDIIRVMKYLNTKYSRSNKNRNGNAEETSGESGLFSGPGGTLLNNTRKGRPAPPLQTNDVVDPKVFQQSDPKRPPVPEKDLPITPASPAKDDKAGFDDNAWDMKPQRPAAQSMNTVEPVRSPKATTQPTVADIPASQPTQPTQPPLTGAMKDLSLLDEPLVPIVTHSGTNLAQPQQPAGIQTQPQPPVASPQSQQQQPIGASPALFNQVAASQPTGITQQQIRPQGLGMMPQPTGQFQSQTLPRQRPQAPVMPTQQGAIMPPPPIRPVSAPLQPQQIFPPPPLQPQLTGRPYQNTSTGTQQSLNDIARMRMQQQFTEFAGQQFATQPLPIQQIGFAQGLQSQMTGIQQPNPYILGQQMGSPFADPRFGQQTLQPHFAGFGQPNAPAPNLYQPLMSQQTGNPNSVLQPSLQAQITGVNGTLNRPAFGQPPVPTIPLAFQSNASIQTMSAPPIPPMPTNQPTIAPLQPQKTGPAPNISFGMQPEVKKLVAQPTGRRANLSQASKSPLS</sequence>
<feature type="region of interest" description="Disordered" evidence="8">
    <location>
        <begin position="474"/>
        <end position="545"/>
    </location>
</feature>
<dbReference type="Pfam" id="PF24081">
    <property type="entry name" value="PH_SLA1"/>
    <property type="match status" value="1"/>
</dbReference>
<dbReference type="InterPro" id="IPR035821">
    <property type="entry name" value="Sla1_SH3_3"/>
</dbReference>
<dbReference type="EMBL" id="CAJPDQ010000016">
    <property type="protein sequence ID" value="CAF9921080.1"/>
    <property type="molecule type" value="Genomic_DNA"/>
</dbReference>
<feature type="region of interest" description="Disordered" evidence="8">
    <location>
        <begin position="597"/>
        <end position="621"/>
    </location>
</feature>
<dbReference type="InterPro" id="IPR056996">
    <property type="entry name" value="PH_SLA1"/>
</dbReference>
<feature type="compositionally biased region" description="Basic and acidic residues" evidence="8">
    <location>
        <begin position="528"/>
        <end position="545"/>
    </location>
</feature>
<dbReference type="Proteomes" id="UP000664169">
    <property type="component" value="Unassembled WGS sequence"/>
</dbReference>
<dbReference type="SMART" id="SM00326">
    <property type="entry name" value="SH3"/>
    <property type="match status" value="3"/>
</dbReference>
<evidence type="ECO:0000256" key="7">
    <source>
        <dbReference type="PROSITE-ProRule" id="PRU00192"/>
    </source>
</evidence>
<gene>
    <name evidence="10" type="ORF">GOMPHAMPRED_002223</name>
</gene>
<feature type="compositionally biased region" description="Low complexity" evidence="8">
    <location>
        <begin position="866"/>
        <end position="875"/>
    </location>
</feature>
<dbReference type="SUPFAM" id="SSF50044">
    <property type="entry name" value="SH3-domain"/>
    <property type="match status" value="3"/>
</dbReference>
<dbReference type="InterPro" id="IPR013761">
    <property type="entry name" value="SAM/pointed_sf"/>
</dbReference>
<protein>
    <recommendedName>
        <fullName evidence="3">Actin cytoskeleton-regulatory complex protein SLA1</fullName>
    </recommendedName>
</protein>
<dbReference type="InterPro" id="IPR007131">
    <property type="entry name" value="SHD1"/>
</dbReference>
<evidence type="ECO:0000313" key="10">
    <source>
        <dbReference type="EMBL" id="CAF9921080.1"/>
    </source>
</evidence>
<organism evidence="10 11">
    <name type="scientific">Gomphillus americanus</name>
    <dbReference type="NCBI Taxonomy" id="1940652"/>
    <lineage>
        <taxon>Eukaryota</taxon>
        <taxon>Fungi</taxon>
        <taxon>Dikarya</taxon>
        <taxon>Ascomycota</taxon>
        <taxon>Pezizomycotina</taxon>
        <taxon>Lecanoromycetes</taxon>
        <taxon>OSLEUM clade</taxon>
        <taxon>Ostropomycetidae</taxon>
        <taxon>Ostropales</taxon>
        <taxon>Graphidaceae</taxon>
        <taxon>Gomphilloideae</taxon>
        <taxon>Gomphillus</taxon>
    </lineage>
</organism>
<feature type="compositionally biased region" description="Polar residues" evidence="8">
    <location>
        <begin position="909"/>
        <end position="919"/>
    </location>
</feature>
<evidence type="ECO:0000256" key="6">
    <source>
        <dbReference type="ARBA" id="ARBA00023136"/>
    </source>
</evidence>